<keyword evidence="1" id="KW-0812">Transmembrane</keyword>
<evidence type="ECO:0000313" key="2">
    <source>
        <dbReference type="EMBL" id="ADE15289.1"/>
    </source>
</evidence>
<accession>D5C566</accession>
<organism evidence="2 3">
    <name type="scientific">Nitrosococcus halophilus (strain Nc4)</name>
    <dbReference type="NCBI Taxonomy" id="472759"/>
    <lineage>
        <taxon>Bacteria</taxon>
        <taxon>Pseudomonadati</taxon>
        <taxon>Pseudomonadota</taxon>
        <taxon>Gammaproteobacteria</taxon>
        <taxon>Chromatiales</taxon>
        <taxon>Chromatiaceae</taxon>
        <taxon>Nitrosococcus</taxon>
    </lineage>
</organism>
<protein>
    <submittedName>
        <fullName evidence="2">Uncharacterized protein</fullName>
    </submittedName>
</protein>
<proteinExistence type="predicted"/>
<dbReference type="Proteomes" id="UP000001844">
    <property type="component" value="Chromosome"/>
</dbReference>
<dbReference type="AlphaFoldDB" id="D5C566"/>
<keyword evidence="1" id="KW-0472">Membrane</keyword>
<dbReference type="KEGG" id="nhl:Nhal_2197"/>
<dbReference type="STRING" id="472759.Nhal_2197"/>
<evidence type="ECO:0000256" key="1">
    <source>
        <dbReference type="SAM" id="Phobius"/>
    </source>
</evidence>
<sequence length="78" mass="9037">MPLRDIVITAIVLGVIPLCFDVVLARDATLVMDRLQKKIVKLGISFIRQCRNKFHLQGYFHGMRSCTLWLPCPEYNFI</sequence>
<keyword evidence="1" id="KW-1133">Transmembrane helix</keyword>
<keyword evidence="3" id="KW-1185">Reference proteome</keyword>
<feature type="transmembrane region" description="Helical" evidence="1">
    <location>
        <begin position="6"/>
        <end position="25"/>
    </location>
</feature>
<dbReference type="HOGENOM" id="CLU_2618416_0_0_6"/>
<reference evidence="3" key="1">
    <citation type="submission" date="2010-04" db="EMBL/GenBank/DDBJ databases">
        <title>Complete genome sequence of Nitrosococcus halophilus Nc4, a salt-adapted, aerobic obligate ammonia-oxidizing sulfur purple bacterium.</title>
        <authorList>
            <consortium name="US DOE Joint Genome Institute"/>
            <person name="Campbell M.A."/>
            <person name="Malfatti S.A."/>
            <person name="Chain P.S.G."/>
            <person name="Heidelberg J.F."/>
            <person name="Ward B.B."/>
            <person name="Klotz M.G."/>
        </authorList>
    </citation>
    <scope>NUCLEOTIDE SEQUENCE [LARGE SCALE GENOMIC DNA]</scope>
    <source>
        <strain evidence="3">Nc4</strain>
    </source>
</reference>
<dbReference type="EMBL" id="CP001798">
    <property type="protein sequence ID" value="ADE15289.1"/>
    <property type="molecule type" value="Genomic_DNA"/>
</dbReference>
<gene>
    <name evidence="2" type="ordered locus">Nhal_2197</name>
</gene>
<name>D5C566_NITHN</name>
<evidence type="ECO:0000313" key="3">
    <source>
        <dbReference type="Proteomes" id="UP000001844"/>
    </source>
</evidence>